<feature type="region of interest" description="Disordered" evidence="2">
    <location>
        <begin position="490"/>
        <end position="522"/>
    </location>
</feature>
<dbReference type="EMBL" id="LGTL01000003">
    <property type="protein sequence ID" value="KPA83886.1"/>
    <property type="molecule type" value="Genomic_DNA"/>
</dbReference>
<feature type="compositionally biased region" description="Polar residues" evidence="2">
    <location>
        <begin position="1338"/>
        <end position="1355"/>
    </location>
</feature>
<comment type="caution">
    <text evidence="3">The sequence shown here is derived from an EMBL/GenBank/DDBJ whole genome shotgun (WGS) entry which is preliminary data.</text>
</comment>
<name>A0A0M9G7E7_LEPPY</name>
<dbReference type="GeneID" id="26902368"/>
<feature type="compositionally biased region" description="Pro residues" evidence="2">
    <location>
        <begin position="1272"/>
        <end position="1282"/>
    </location>
</feature>
<feature type="compositionally biased region" description="Polar residues" evidence="2">
    <location>
        <begin position="490"/>
        <end position="503"/>
    </location>
</feature>
<feature type="compositionally biased region" description="Pro residues" evidence="2">
    <location>
        <begin position="1297"/>
        <end position="1306"/>
    </location>
</feature>
<feature type="compositionally biased region" description="Low complexity" evidence="2">
    <location>
        <begin position="1224"/>
        <end position="1238"/>
    </location>
</feature>
<evidence type="ECO:0000256" key="2">
    <source>
        <dbReference type="SAM" id="MobiDB-lite"/>
    </source>
</evidence>
<dbReference type="PANTHER" id="PTHR45615">
    <property type="entry name" value="MYOSIN HEAVY CHAIN, NON-MUSCLE"/>
    <property type="match status" value="1"/>
</dbReference>
<feature type="coiled-coil region" evidence="1">
    <location>
        <begin position="461"/>
        <end position="488"/>
    </location>
</feature>
<feature type="region of interest" description="Disordered" evidence="2">
    <location>
        <begin position="1272"/>
        <end position="1407"/>
    </location>
</feature>
<dbReference type="RefSeq" id="XP_015662325.1">
    <property type="nucleotide sequence ID" value="XM_015798847.1"/>
</dbReference>
<feature type="compositionally biased region" description="Polar residues" evidence="2">
    <location>
        <begin position="870"/>
        <end position="882"/>
    </location>
</feature>
<feature type="region of interest" description="Disordered" evidence="2">
    <location>
        <begin position="369"/>
        <end position="394"/>
    </location>
</feature>
<feature type="region of interest" description="Disordered" evidence="2">
    <location>
        <begin position="109"/>
        <end position="157"/>
    </location>
</feature>
<evidence type="ECO:0000313" key="4">
    <source>
        <dbReference type="Proteomes" id="UP000037923"/>
    </source>
</evidence>
<gene>
    <name evidence="3" type="ORF">ABB37_02073</name>
</gene>
<keyword evidence="4" id="KW-1185">Reference proteome</keyword>
<reference evidence="3 4" key="1">
    <citation type="submission" date="2015-07" db="EMBL/GenBank/DDBJ databases">
        <title>High-quality genome of monoxenous trypanosomatid Leptomonas pyrrhocoris.</title>
        <authorList>
            <person name="Flegontov P."/>
            <person name="Butenko A."/>
            <person name="Firsov S."/>
            <person name="Vlcek C."/>
            <person name="Logacheva M.D."/>
            <person name="Field M."/>
            <person name="Filatov D."/>
            <person name="Flegontova O."/>
            <person name="Gerasimov E."/>
            <person name="Jackson A.P."/>
            <person name="Kelly S."/>
            <person name="Opperdoes F."/>
            <person name="O'Reilly A."/>
            <person name="Votypka J."/>
            <person name="Yurchenko V."/>
            <person name="Lukes J."/>
        </authorList>
    </citation>
    <scope>NUCLEOTIDE SEQUENCE [LARGE SCALE GENOMIC DNA]</scope>
    <source>
        <strain evidence="3">H10</strain>
    </source>
</reference>
<dbReference type="VEuPathDB" id="TriTrypDB:LpyrH10_03_2240"/>
<proteinExistence type="predicted"/>
<feature type="compositionally biased region" description="Low complexity" evidence="2">
    <location>
        <begin position="857"/>
        <end position="869"/>
    </location>
</feature>
<feature type="coiled-coil region" evidence="1">
    <location>
        <begin position="25"/>
        <end position="73"/>
    </location>
</feature>
<protein>
    <submittedName>
        <fullName evidence="3">Uncharacterized protein</fullName>
    </submittedName>
</protein>
<feature type="compositionally biased region" description="Low complexity" evidence="2">
    <location>
        <begin position="1145"/>
        <end position="1158"/>
    </location>
</feature>
<feature type="region of interest" description="Disordered" evidence="2">
    <location>
        <begin position="857"/>
        <end position="1036"/>
    </location>
</feature>
<feature type="coiled-coil region" evidence="1">
    <location>
        <begin position="225"/>
        <end position="301"/>
    </location>
</feature>
<dbReference type="OrthoDB" id="265747at2759"/>
<feature type="compositionally biased region" description="Low complexity" evidence="2">
    <location>
        <begin position="825"/>
        <end position="839"/>
    </location>
</feature>
<accession>A0A0M9G7E7</accession>
<feature type="compositionally biased region" description="Low complexity" evidence="2">
    <location>
        <begin position="1102"/>
        <end position="1115"/>
    </location>
</feature>
<sequence length="1407" mass="151438">MKQINVETATREQLVDFIRRMHPQLQREQERVRELESQVSGFQEFIHEKNAEIRELRQQSDRLTEKSASDEETIGALIKQMEAMRQEQTPSPNMIPITGAFSASTLRARSVEQGSGKGHPSGDGAAHERSPESIRSPDSSGNGEAARRPSRTPPPLKENLESVLAQLKSQSATAATTISGRTEEIAKLENKVRELMEINAFYSAIVAQHDQEEKARLGQKLVLGSGQLEEEVAELRQEVERLQLHISNMDVQEEKLQRVTKATEAEKSALRIENELLKKEAVQLEAEMAEMTREHARARRSLAAAASHQSSTIDVRLTYADTDGPQARAVSAPQQISSQDALQRVPLTSMDSYTQQPERRYASLPGFTASRVSPLSHEGRQGMMRGSGASPVAATNLSSASHSRFNFRSLRPIRVRNPDAHERDLLDRIHIYEEQLTQMELFEADRQRSFDEMERNRAEMFAAMNVQLERQRKEIHRLRKLHEDVSLDSSFTARPSHNQSVGSVVNREEEEGQASLRRHGSHSPVERCLTAVPTSTQSLLNVESYKCVDEVDGVAGASVNGRDSLALRSAHQRRLAPSATHVGVSSPEEEFRWHEKEERLLVWRAAMESAVQLAAGFHAITVQSYTKELTACHAKLLGERAALTSELEELQLHNEKLEAQVANLEVELHRSSEAAEADRTAQTNPEVVDQKVPADEDVFKYLLEQKALCAAHLAMDMYGGLVTSCCAFLHEMENHSLGAEVYEGFVDLTEEVARDLAEVHAALHSLTQQQREVPQESHVMLSATPSILVDPSTPQSPPTSYVDVASADIPEHSDNDKNAAQGFRSSSSIASSPIHCSSPGEPAALVADQRIPITATTTTGSTSVSTASAKQVNTESPFSANTFRGDATAVSISQDDSRRSSFDSEAEACNEDKTQRQSEDRTASTEGDSPDDSEGEALAQVSAEETDGTAPSQFADCVEKDDGTGRTSVTPEGAERMASVCTMSDEGSDVEGHGGAVLAASVSSEREESDEREGGNAQAPLKEVSPNVTTYSSTRADADVKGGAQVYSQGSVVELRESDTMSATSQLEMTETEEAEFLAQLQKAMGEDGATGWTVPEEGEKTAQAALASTSLSSSRTGKEEGEEIAEVESHHFGESSEGELDGRAAATASATSSTATSEEQKPDGRAALNSPEGKASSSCTDSVHQAKAEVDATTSSNMEVVKSDVPFPPGSNREDAGDGPELSFSNSSADVSAVAPSPHFPSNGVAQEGEGSVSAVTEGLKAAAAVVAPLPPAAATPPLIPPTSLDELFGGYPGTTPFPPPPADVPPRVFKSPAVSYATSPPPSAFPERNKPVDSCATFSNHASLPTLSPSSMFATPPRPAPSRTFFIGSPHDGSYAPPQSSPKGASTRGSSSSDDVFEAGFDPFA</sequence>
<feature type="compositionally biased region" description="Basic and acidic residues" evidence="2">
    <location>
        <begin position="910"/>
        <end position="923"/>
    </location>
</feature>
<feature type="coiled-coil region" evidence="1">
    <location>
        <begin position="633"/>
        <end position="674"/>
    </location>
</feature>
<evidence type="ECO:0000313" key="3">
    <source>
        <dbReference type="EMBL" id="KPA83886.1"/>
    </source>
</evidence>
<feature type="compositionally biased region" description="Polar residues" evidence="2">
    <location>
        <begin position="1026"/>
        <end position="1035"/>
    </location>
</feature>
<organism evidence="3 4">
    <name type="scientific">Leptomonas pyrrhocoris</name>
    <name type="common">Firebug parasite</name>
    <dbReference type="NCBI Taxonomy" id="157538"/>
    <lineage>
        <taxon>Eukaryota</taxon>
        <taxon>Discoba</taxon>
        <taxon>Euglenozoa</taxon>
        <taxon>Kinetoplastea</taxon>
        <taxon>Metakinetoplastina</taxon>
        <taxon>Trypanosomatida</taxon>
        <taxon>Trypanosomatidae</taxon>
        <taxon>Leishmaniinae</taxon>
        <taxon>Leptomonas</taxon>
    </lineage>
</organism>
<dbReference type="Proteomes" id="UP000037923">
    <property type="component" value="Unassembled WGS sequence"/>
</dbReference>
<keyword evidence="1" id="KW-0175">Coiled coil</keyword>
<feature type="compositionally biased region" description="Polar residues" evidence="2">
    <location>
        <begin position="1379"/>
        <end position="1396"/>
    </location>
</feature>
<evidence type="ECO:0000256" key="1">
    <source>
        <dbReference type="SAM" id="Coils"/>
    </source>
</evidence>
<feature type="region of interest" description="Disordered" evidence="2">
    <location>
        <begin position="809"/>
        <end position="841"/>
    </location>
</feature>
<dbReference type="PANTHER" id="PTHR45615:SF80">
    <property type="entry name" value="GRIP DOMAIN-CONTAINING PROTEIN"/>
    <property type="match status" value="1"/>
</dbReference>
<feature type="region of interest" description="Disordered" evidence="2">
    <location>
        <begin position="1083"/>
        <end position="1255"/>
    </location>
</feature>